<dbReference type="Gene3D" id="3.40.50.150">
    <property type="entry name" value="Vaccinia Virus protein VP39"/>
    <property type="match status" value="1"/>
</dbReference>
<sequence length="86" mass="9416">MGKVYDARNETACITWSGRRRRLSKKEYAMVFLGAEHGLEVEEFVDAVDWTGVDLVVDVGGSQGTLAREFAKRLAHGGKVVGSSSR</sequence>
<dbReference type="AlphaFoldDB" id="A0AA39WFB3"/>
<reference evidence="1" key="1">
    <citation type="submission" date="2023-06" db="EMBL/GenBank/DDBJ databases">
        <title>Genome-scale phylogeny and comparative genomics of the fungal order Sordariales.</title>
        <authorList>
            <consortium name="Lawrence Berkeley National Laboratory"/>
            <person name="Hensen N."/>
            <person name="Bonometti L."/>
            <person name="Westerberg I."/>
            <person name="Brannstrom I.O."/>
            <person name="Guillou S."/>
            <person name="Cros-Aarteil S."/>
            <person name="Calhoun S."/>
            <person name="Haridas S."/>
            <person name="Kuo A."/>
            <person name="Mondo S."/>
            <person name="Pangilinan J."/>
            <person name="Riley R."/>
            <person name="Labutti K."/>
            <person name="Andreopoulos B."/>
            <person name="Lipzen A."/>
            <person name="Chen C."/>
            <person name="Yanf M."/>
            <person name="Daum C."/>
            <person name="Ng V."/>
            <person name="Clum A."/>
            <person name="Steindorff A."/>
            <person name="Ohm R."/>
            <person name="Martin F."/>
            <person name="Silar P."/>
            <person name="Natvig D."/>
            <person name="Lalanne C."/>
            <person name="Gautier V."/>
            <person name="Ament-Velasquez S.L."/>
            <person name="Kruys A."/>
            <person name="Hutchinson M.I."/>
            <person name="Powell A.J."/>
            <person name="Barry K."/>
            <person name="Miller A.N."/>
            <person name="Grigoriev I.V."/>
            <person name="Debuchy R."/>
            <person name="Gladieux P."/>
            <person name="Thoren M.H."/>
            <person name="Johannesson H."/>
        </authorList>
    </citation>
    <scope>NUCLEOTIDE SEQUENCE</scope>
    <source>
        <strain evidence="1">CBS 606.72</strain>
    </source>
</reference>
<gene>
    <name evidence="1" type="ORF">B0T14DRAFT_528305</name>
</gene>
<dbReference type="InterPro" id="IPR029063">
    <property type="entry name" value="SAM-dependent_MTases_sf"/>
</dbReference>
<name>A0AA39WFB3_9PEZI</name>
<evidence type="ECO:0000313" key="2">
    <source>
        <dbReference type="Proteomes" id="UP001175000"/>
    </source>
</evidence>
<proteinExistence type="predicted"/>
<dbReference type="SUPFAM" id="SSF53335">
    <property type="entry name" value="S-adenosyl-L-methionine-dependent methyltransferases"/>
    <property type="match status" value="1"/>
</dbReference>
<dbReference type="EMBL" id="JAULSU010000006">
    <property type="protein sequence ID" value="KAK0614342.1"/>
    <property type="molecule type" value="Genomic_DNA"/>
</dbReference>
<accession>A0AA39WFB3</accession>
<protein>
    <submittedName>
        <fullName evidence="1">Uncharacterized protein</fullName>
    </submittedName>
</protein>
<evidence type="ECO:0000313" key="1">
    <source>
        <dbReference type="EMBL" id="KAK0614342.1"/>
    </source>
</evidence>
<comment type="caution">
    <text evidence="1">The sequence shown here is derived from an EMBL/GenBank/DDBJ whole genome shotgun (WGS) entry which is preliminary data.</text>
</comment>
<keyword evidence="2" id="KW-1185">Reference proteome</keyword>
<organism evidence="1 2">
    <name type="scientific">Immersiella caudata</name>
    <dbReference type="NCBI Taxonomy" id="314043"/>
    <lineage>
        <taxon>Eukaryota</taxon>
        <taxon>Fungi</taxon>
        <taxon>Dikarya</taxon>
        <taxon>Ascomycota</taxon>
        <taxon>Pezizomycotina</taxon>
        <taxon>Sordariomycetes</taxon>
        <taxon>Sordariomycetidae</taxon>
        <taxon>Sordariales</taxon>
        <taxon>Lasiosphaeriaceae</taxon>
        <taxon>Immersiella</taxon>
    </lineage>
</organism>
<dbReference type="Proteomes" id="UP001175000">
    <property type="component" value="Unassembled WGS sequence"/>
</dbReference>